<dbReference type="InParanoid" id="A0A068ULJ4"/>
<evidence type="ECO:0000259" key="3">
    <source>
        <dbReference type="Pfam" id="PF13460"/>
    </source>
</evidence>
<evidence type="ECO:0000256" key="2">
    <source>
        <dbReference type="SAM" id="MobiDB-lite"/>
    </source>
</evidence>
<accession>A0A068ULJ4</accession>
<keyword evidence="5" id="KW-1185">Reference proteome</keyword>
<dbReference type="Proteomes" id="UP000295252">
    <property type="component" value="Chromosome I"/>
</dbReference>
<feature type="compositionally biased region" description="Basic and acidic residues" evidence="2">
    <location>
        <begin position="548"/>
        <end position="564"/>
    </location>
</feature>
<organism evidence="4 5">
    <name type="scientific">Coffea canephora</name>
    <name type="common">Robusta coffee</name>
    <dbReference type="NCBI Taxonomy" id="49390"/>
    <lineage>
        <taxon>Eukaryota</taxon>
        <taxon>Viridiplantae</taxon>
        <taxon>Streptophyta</taxon>
        <taxon>Embryophyta</taxon>
        <taxon>Tracheophyta</taxon>
        <taxon>Spermatophyta</taxon>
        <taxon>Magnoliopsida</taxon>
        <taxon>eudicotyledons</taxon>
        <taxon>Gunneridae</taxon>
        <taxon>Pentapetalae</taxon>
        <taxon>asterids</taxon>
        <taxon>lamiids</taxon>
        <taxon>Gentianales</taxon>
        <taxon>Rubiaceae</taxon>
        <taxon>Ixoroideae</taxon>
        <taxon>Gardenieae complex</taxon>
        <taxon>Bertiereae - Coffeeae clade</taxon>
        <taxon>Coffeeae</taxon>
        <taxon>Coffea</taxon>
    </lineage>
</organism>
<evidence type="ECO:0000256" key="1">
    <source>
        <dbReference type="SAM" id="Coils"/>
    </source>
</evidence>
<dbReference type="STRING" id="49390.A0A068ULJ4"/>
<dbReference type="OrthoDB" id="514963at2759"/>
<keyword evidence="1" id="KW-0175">Coiled coil</keyword>
<dbReference type="EMBL" id="HG739120">
    <property type="protein sequence ID" value="CDP09104.1"/>
    <property type="molecule type" value="Genomic_DNA"/>
</dbReference>
<dbReference type="Gramene" id="CDP09104">
    <property type="protein sequence ID" value="CDP09104"/>
    <property type="gene ID" value="GSCOC_T00028301001"/>
</dbReference>
<protein>
    <recommendedName>
        <fullName evidence="3">NAD(P)-binding domain-containing protein</fullName>
    </recommendedName>
</protein>
<gene>
    <name evidence="4" type="ORF">GSCOC_T00028301001</name>
</gene>
<feature type="region of interest" description="Disordered" evidence="2">
    <location>
        <begin position="37"/>
        <end position="65"/>
    </location>
</feature>
<feature type="domain" description="NAD(P)-binding" evidence="3">
    <location>
        <begin position="107"/>
        <end position="315"/>
    </location>
</feature>
<feature type="compositionally biased region" description="Basic and acidic residues" evidence="2">
    <location>
        <begin position="48"/>
        <end position="58"/>
    </location>
</feature>
<dbReference type="PhylomeDB" id="A0A068ULJ4"/>
<dbReference type="PANTHER" id="PTHR47711:SF2">
    <property type="entry name" value="PROTEIN PLASTID TRANSCRIPTIONALLY ACTIVE 16, CHLOROPLASTIC"/>
    <property type="match status" value="1"/>
</dbReference>
<sequence>MAPALSSNSFLLNIPASQSRKTVKKQRLTAFAKKAGAGPFSGFQFGKSADDPSSREGQEDISGNSSPFKFNFGKLPDVKSFVPAVNSPASGLSLIRRKDPGTVFVAGATGQAGVRIAQSLLREGFKVRAGVPDLGAAQELALLAAKYKIISNDESRRLNAVASNFNDAEAIAKAIGNASKVVVTIGPGENGPTADVTFSDALQVIQAAQLANVGHVAIIYNGSSFTASTYNVLDGITSFFGNMFARSAPLTIPEFLQKLVETDLRYTLIKTNLTEDYLPESSYNIVVSAEGSAGATDYKVSKSKIASLVAGIFSNTAVAENKVVKVFTNPAAPSKPAEELFSIIPEDGRRKAYAEALAKARKEEEATRATEKSRLAAEAAKMRKEELKKLAKQEAEAASFAEQAQERAAAAAVSVENLLSKAQGISSGLSWENLSSQLKSAVQQPAEAAKMRKEELKKLAKEEADAASFAEQAQEKAAAAGVSVESLLSKAQGISSGLSWENLSSQLKSAVQQPGEDSKVQVATVRGQVRARNLPVQKAVVKKSASLKSREVPKPKAKQPESKTEVRKVFGGLFQQETIYVDDD</sequence>
<evidence type="ECO:0000313" key="5">
    <source>
        <dbReference type="Proteomes" id="UP000295252"/>
    </source>
</evidence>
<dbReference type="PANTHER" id="PTHR47711">
    <property type="entry name" value="PROTEIN PLASTID TRANSCRIPTIONALLY ACTIVE 16, CHLOROPLASTIC"/>
    <property type="match status" value="1"/>
</dbReference>
<dbReference type="FunCoup" id="A0A068ULJ4">
    <property type="interactions" value="1381"/>
</dbReference>
<dbReference type="InterPro" id="IPR016040">
    <property type="entry name" value="NAD(P)-bd_dom"/>
</dbReference>
<dbReference type="Gene3D" id="3.40.50.720">
    <property type="entry name" value="NAD(P)-binding Rossmann-like Domain"/>
    <property type="match status" value="1"/>
</dbReference>
<proteinExistence type="predicted"/>
<name>A0A068ULJ4_COFCA</name>
<dbReference type="Pfam" id="PF13460">
    <property type="entry name" value="NAD_binding_10"/>
    <property type="match status" value="1"/>
</dbReference>
<dbReference type="OMA" id="MASPYRL"/>
<feature type="coiled-coil region" evidence="1">
    <location>
        <begin position="446"/>
        <end position="473"/>
    </location>
</feature>
<dbReference type="AlphaFoldDB" id="A0A068ULJ4"/>
<reference evidence="5" key="1">
    <citation type="journal article" date="2014" name="Science">
        <title>The coffee genome provides insight into the convergent evolution of caffeine biosynthesis.</title>
        <authorList>
            <person name="Denoeud F."/>
            <person name="Carretero-Paulet L."/>
            <person name="Dereeper A."/>
            <person name="Droc G."/>
            <person name="Guyot R."/>
            <person name="Pietrella M."/>
            <person name="Zheng C."/>
            <person name="Alberti A."/>
            <person name="Anthony F."/>
            <person name="Aprea G."/>
            <person name="Aury J.M."/>
            <person name="Bento P."/>
            <person name="Bernard M."/>
            <person name="Bocs S."/>
            <person name="Campa C."/>
            <person name="Cenci A."/>
            <person name="Combes M.C."/>
            <person name="Crouzillat D."/>
            <person name="Da Silva C."/>
            <person name="Daddiego L."/>
            <person name="De Bellis F."/>
            <person name="Dussert S."/>
            <person name="Garsmeur O."/>
            <person name="Gayraud T."/>
            <person name="Guignon V."/>
            <person name="Jahn K."/>
            <person name="Jamilloux V."/>
            <person name="Joet T."/>
            <person name="Labadie K."/>
            <person name="Lan T."/>
            <person name="Leclercq J."/>
            <person name="Lepelley M."/>
            <person name="Leroy T."/>
            <person name="Li L.T."/>
            <person name="Librado P."/>
            <person name="Lopez L."/>
            <person name="Munoz A."/>
            <person name="Noel B."/>
            <person name="Pallavicini A."/>
            <person name="Perrotta G."/>
            <person name="Poncet V."/>
            <person name="Pot D."/>
            <person name="Priyono X."/>
            <person name="Rigoreau M."/>
            <person name="Rouard M."/>
            <person name="Rozas J."/>
            <person name="Tranchant-Dubreuil C."/>
            <person name="VanBuren R."/>
            <person name="Zhang Q."/>
            <person name="Andrade A.C."/>
            <person name="Argout X."/>
            <person name="Bertrand B."/>
            <person name="de Kochko A."/>
            <person name="Graziosi G."/>
            <person name="Henry R.J."/>
            <person name="Jayarama X."/>
            <person name="Ming R."/>
            <person name="Nagai C."/>
            <person name="Rounsley S."/>
            <person name="Sankoff D."/>
            <person name="Giuliano G."/>
            <person name="Albert V.A."/>
            <person name="Wincker P."/>
            <person name="Lashermes P."/>
        </authorList>
    </citation>
    <scope>NUCLEOTIDE SEQUENCE [LARGE SCALE GENOMIC DNA]</scope>
    <source>
        <strain evidence="5">cv. DH200-94</strain>
    </source>
</reference>
<feature type="coiled-coil region" evidence="1">
    <location>
        <begin position="376"/>
        <end position="421"/>
    </location>
</feature>
<dbReference type="InterPro" id="IPR036291">
    <property type="entry name" value="NAD(P)-bd_dom_sf"/>
</dbReference>
<dbReference type="SUPFAM" id="SSF51735">
    <property type="entry name" value="NAD(P)-binding Rossmann-fold domains"/>
    <property type="match status" value="1"/>
</dbReference>
<feature type="region of interest" description="Disordered" evidence="2">
    <location>
        <begin position="540"/>
        <end position="564"/>
    </location>
</feature>
<evidence type="ECO:0000313" key="4">
    <source>
        <dbReference type="EMBL" id="CDP09104.1"/>
    </source>
</evidence>